<dbReference type="Proteomes" id="UP001551658">
    <property type="component" value="Unassembled WGS sequence"/>
</dbReference>
<accession>A0ABV3F3Z5</accession>
<sequence length="283" mass="31298">MTNRIVELLDGIRRTLHRDLPLVTEKVVAEDPRRMARHLDETVGVFTDVERKAGQSVVEGESESRPLGHSATGASPIRRVSGLGDKVDALVARSPTISRYLDDVLDKGFRIEVGPKGGGSHTNIAEKKITIDGGEARKPKEAVTALAHELGHVRTGVYKPQTFHYWNTGRGQVGMARYYDEWANKNVKEHLRHEADAIFTEVHGIREIATHGGPRIRLHSGREAYEMIYDKVAEGTLSKDEALDAISVLAGMETIPGGPTRAQLYRANINDILSRWREGGDNI</sequence>
<organism evidence="2 3">
    <name type="scientific">Nocardia fusca</name>
    <dbReference type="NCBI Taxonomy" id="941183"/>
    <lineage>
        <taxon>Bacteria</taxon>
        <taxon>Bacillati</taxon>
        <taxon>Actinomycetota</taxon>
        <taxon>Actinomycetes</taxon>
        <taxon>Mycobacteriales</taxon>
        <taxon>Nocardiaceae</taxon>
        <taxon>Nocardia</taxon>
    </lineage>
</organism>
<dbReference type="RefSeq" id="WP_357974868.1">
    <property type="nucleotide sequence ID" value="NZ_JBFAIH010000002.1"/>
</dbReference>
<name>A0ABV3F3Z5_9NOCA</name>
<evidence type="ECO:0008006" key="4">
    <source>
        <dbReference type="Google" id="ProtNLM"/>
    </source>
</evidence>
<feature type="region of interest" description="Disordered" evidence="1">
    <location>
        <begin position="54"/>
        <end position="76"/>
    </location>
</feature>
<gene>
    <name evidence="2" type="ORF">AB0H72_06945</name>
</gene>
<reference evidence="2 3" key="1">
    <citation type="submission" date="2024-06" db="EMBL/GenBank/DDBJ databases">
        <title>The Natural Products Discovery Center: Release of the First 8490 Sequenced Strains for Exploring Actinobacteria Biosynthetic Diversity.</title>
        <authorList>
            <person name="Kalkreuter E."/>
            <person name="Kautsar S.A."/>
            <person name="Yang D."/>
            <person name="Bader C.D."/>
            <person name="Teijaro C.N."/>
            <person name="Fluegel L."/>
            <person name="Davis C.M."/>
            <person name="Simpson J.R."/>
            <person name="Lauterbach L."/>
            <person name="Steele A.D."/>
            <person name="Gui C."/>
            <person name="Meng S."/>
            <person name="Li G."/>
            <person name="Viehrig K."/>
            <person name="Ye F."/>
            <person name="Su P."/>
            <person name="Kiefer A.F."/>
            <person name="Nichols A."/>
            <person name="Cepeda A.J."/>
            <person name="Yan W."/>
            <person name="Fan B."/>
            <person name="Jiang Y."/>
            <person name="Adhikari A."/>
            <person name="Zheng C.-J."/>
            <person name="Schuster L."/>
            <person name="Cowan T.M."/>
            <person name="Smanski M.J."/>
            <person name="Chevrette M.G."/>
            <person name="De Carvalho L.P.S."/>
            <person name="Shen B."/>
        </authorList>
    </citation>
    <scope>NUCLEOTIDE SEQUENCE [LARGE SCALE GENOMIC DNA]</scope>
    <source>
        <strain evidence="2 3">NPDC050671</strain>
    </source>
</reference>
<dbReference type="EMBL" id="JBFAIH010000002">
    <property type="protein sequence ID" value="MEV0362424.1"/>
    <property type="molecule type" value="Genomic_DNA"/>
</dbReference>
<evidence type="ECO:0000313" key="3">
    <source>
        <dbReference type="Proteomes" id="UP001551658"/>
    </source>
</evidence>
<protein>
    <recommendedName>
        <fullName evidence="4">IrrE N-terminal-like domain-containing protein</fullName>
    </recommendedName>
</protein>
<keyword evidence="3" id="KW-1185">Reference proteome</keyword>
<evidence type="ECO:0000256" key="1">
    <source>
        <dbReference type="SAM" id="MobiDB-lite"/>
    </source>
</evidence>
<proteinExistence type="predicted"/>
<evidence type="ECO:0000313" key="2">
    <source>
        <dbReference type="EMBL" id="MEV0362424.1"/>
    </source>
</evidence>
<comment type="caution">
    <text evidence="2">The sequence shown here is derived from an EMBL/GenBank/DDBJ whole genome shotgun (WGS) entry which is preliminary data.</text>
</comment>